<dbReference type="GO" id="GO:0050660">
    <property type="term" value="F:flavin adenine dinucleotide binding"/>
    <property type="evidence" value="ECO:0007669"/>
    <property type="project" value="UniProtKB-UniRule"/>
</dbReference>
<dbReference type="InterPro" id="IPR008254">
    <property type="entry name" value="Flavodoxin/NO_synth"/>
</dbReference>
<feature type="binding site" evidence="10">
    <location>
        <begin position="79"/>
        <end position="84"/>
    </location>
    <ligand>
        <name>FMN</name>
        <dbReference type="ChEBI" id="CHEBI:58210"/>
    </ligand>
</feature>
<feature type="binding site" evidence="10">
    <location>
        <begin position="483"/>
        <end position="486"/>
    </location>
    <ligand>
        <name>FAD</name>
        <dbReference type="ChEBI" id="CHEBI:57692"/>
    </ligand>
</feature>
<dbReference type="Pfam" id="PF00258">
    <property type="entry name" value="Flavodoxin_1"/>
    <property type="match status" value="1"/>
</dbReference>
<keyword evidence="1 10" id="KW-0285">Flavoprotein</keyword>
<name>A0A7I8VNX3_9ANNE</name>
<dbReference type="FunFam" id="3.40.50.360:FF:000036">
    <property type="entry name" value="NADPH--cytochrome P450 reductase"/>
    <property type="match status" value="1"/>
</dbReference>
<feature type="binding site" evidence="10">
    <location>
        <begin position="131"/>
        <end position="134"/>
    </location>
    <ligand>
        <name>FMN</name>
        <dbReference type="ChEBI" id="CHEBI:58210"/>
    </ligand>
</feature>
<reference evidence="14 15" key="1">
    <citation type="submission" date="2020-08" db="EMBL/GenBank/DDBJ databases">
        <authorList>
            <person name="Hejnol A."/>
        </authorList>
    </citation>
    <scope>NUCLEOTIDE SEQUENCE [LARGE SCALE GENOMIC DNA]</scope>
</reference>
<dbReference type="Proteomes" id="UP000549394">
    <property type="component" value="Unassembled WGS sequence"/>
</dbReference>
<dbReference type="FunFam" id="3.40.50.80:FF:000001">
    <property type="entry name" value="NADPH--cytochrome P450 reductase 1"/>
    <property type="match status" value="1"/>
</dbReference>
<dbReference type="Pfam" id="PF00175">
    <property type="entry name" value="NAD_binding_1"/>
    <property type="match status" value="1"/>
</dbReference>
<feature type="binding site" evidence="10">
    <location>
        <position position="528"/>
    </location>
    <ligand>
        <name>NADP(+)</name>
        <dbReference type="ChEBI" id="CHEBI:58349"/>
    </ligand>
</feature>
<evidence type="ECO:0000259" key="12">
    <source>
        <dbReference type="PROSITE" id="PS50902"/>
    </source>
</evidence>
<gene>
    <name evidence="14" type="ORF">DGYR_LOCUS5932</name>
</gene>
<dbReference type="InterPro" id="IPR001709">
    <property type="entry name" value="Flavoprot_Pyr_Nucl_cyt_Rdtase"/>
</dbReference>
<dbReference type="SUPFAM" id="SSF63380">
    <property type="entry name" value="Riboflavin synthase domain-like"/>
    <property type="match status" value="1"/>
</dbReference>
<dbReference type="Gene3D" id="3.40.50.80">
    <property type="entry name" value="Nucleotide-binding domain of ferredoxin-NADP reductase (FNR) module"/>
    <property type="match status" value="1"/>
</dbReference>
<dbReference type="Gene3D" id="2.40.30.10">
    <property type="entry name" value="Translation factors"/>
    <property type="match status" value="1"/>
</dbReference>
<keyword evidence="2 10" id="KW-0288">FMN</keyword>
<comment type="similarity">
    <text evidence="10">In the N-terminal section; belongs to the flavodoxin family.</text>
</comment>
<dbReference type="OrthoDB" id="1856718at2759"/>
<dbReference type="PROSITE" id="PS51384">
    <property type="entry name" value="FAD_FR"/>
    <property type="match status" value="1"/>
</dbReference>
<feature type="binding site" evidence="10">
    <location>
        <begin position="449"/>
        <end position="452"/>
    </location>
    <ligand>
        <name>FAD</name>
        <dbReference type="ChEBI" id="CHEBI:57692"/>
    </ligand>
</feature>
<dbReference type="InterPro" id="IPR001433">
    <property type="entry name" value="OxRdtase_FAD/NAD-bd"/>
</dbReference>
<dbReference type="FunFam" id="1.20.990.10:FF:000001">
    <property type="entry name" value="NADPH--cytochrome P450 reductase"/>
    <property type="match status" value="1"/>
</dbReference>
<comment type="subcellular location">
    <subcellularLocation>
        <location evidence="10">Endoplasmic reticulum membrane</location>
        <topology evidence="10">Single-pass membrane protein</topology>
        <orientation evidence="10">Cytoplasmic side</orientation>
    </subcellularLocation>
</comment>
<dbReference type="EC" id="1.6.2.4" evidence="10 11"/>
<evidence type="ECO:0000256" key="10">
    <source>
        <dbReference type="HAMAP-Rule" id="MF_03212"/>
    </source>
</evidence>
<keyword evidence="15" id="KW-1185">Reference proteome</keyword>
<organism evidence="14 15">
    <name type="scientific">Dimorphilus gyrociliatus</name>
    <dbReference type="NCBI Taxonomy" id="2664684"/>
    <lineage>
        <taxon>Eukaryota</taxon>
        <taxon>Metazoa</taxon>
        <taxon>Spiralia</taxon>
        <taxon>Lophotrochozoa</taxon>
        <taxon>Annelida</taxon>
        <taxon>Polychaeta</taxon>
        <taxon>Polychaeta incertae sedis</taxon>
        <taxon>Dinophilidae</taxon>
        <taxon>Dimorphilus</taxon>
    </lineage>
</organism>
<feature type="binding site" evidence="10">
    <location>
        <begin position="595"/>
        <end position="599"/>
    </location>
    <ligand>
        <name>NADP(+)</name>
        <dbReference type="ChEBI" id="CHEBI:58349"/>
    </ligand>
</feature>
<protein>
    <recommendedName>
        <fullName evidence="10 11">NADPH--cytochrome P450 reductase</fullName>
        <shortName evidence="10">CPR</shortName>
        <shortName evidence="10">P450R</shortName>
        <ecNumber evidence="10 11">1.6.2.4</ecNumber>
    </recommendedName>
</protein>
<keyword evidence="8 10" id="KW-0560">Oxidoreductase</keyword>
<proteinExistence type="inferred from homology"/>
<keyword evidence="7 10" id="KW-1133">Transmembrane helix</keyword>
<dbReference type="InterPro" id="IPR017927">
    <property type="entry name" value="FAD-bd_FR_type"/>
</dbReference>
<evidence type="ECO:0000256" key="1">
    <source>
        <dbReference type="ARBA" id="ARBA00022630"/>
    </source>
</evidence>
<feature type="binding site" evidence="10">
    <location>
        <begin position="589"/>
        <end position="590"/>
    </location>
    <ligand>
        <name>NADP(+)</name>
        <dbReference type="ChEBI" id="CHEBI:58349"/>
    </ligand>
</feature>
<feature type="binding site" evidence="10">
    <location>
        <position position="293"/>
    </location>
    <ligand>
        <name>NADP(+)</name>
        <dbReference type="ChEBI" id="CHEBI:58349"/>
    </ligand>
</feature>
<feature type="domain" description="FAD-binding FR-type" evidence="13">
    <location>
        <begin position="274"/>
        <end position="521"/>
    </location>
</feature>
<dbReference type="InterPro" id="IPR039261">
    <property type="entry name" value="FNR_nucleotide-bd"/>
</dbReference>
<evidence type="ECO:0000256" key="6">
    <source>
        <dbReference type="ARBA" id="ARBA00022857"/>
    </source>
</evidence>
<dbReference type="InterPro" id="IPR029039">
    <property type="entry name" value="Flavoprotein-like_sf"/>
</dbReference>
<dbReference type="GO" id="GO:0003958">
    <property type="term" value="F:NADPH-hemoprotein reductase activity"/>
    <property type="evidence" value="ECO:0007669"/>
    <property type="project" value="UniProtKB-UniRule"/>
</dbReference>
<dbReference type="PRINTS" id="PR00369">
    <property type="entry name" value="FLAVODOXIN"/>
</dbReference>
<dbReference type="PANTHER" id="PTHR19384">
    <property type="entry name" value="NITRIC OXIDE SYNTHASE-RELATED"/>
    <property type="match status" value="1"/>
</dbReference>
<feature type="binding site" evidence="10">
    <location>
        <position position="203"/>
    </location>
    <ligand>
        <name>FMN</name>
        <dbReference type="ChEBI" id="CHEBI:58210"/>
    </ligand>
</feature>
<dbReference type="EMBL" id="CAJFCJ010000007">
    <property type="protein sequence ID" value="CAD5117402.1"/>
    <property type="molecule type" value="Genomic_DNA"/>
</dbReference>
<comment type="function">
    <text evidence="10">This enzyme is required for electron transfer from NADP to cytochrome P450 in microsomes. It can also provide electron transfer to heme oxygenase and cytochrome B5.</text>
</comment>
<dbReference type="InterPro" id="IPR017938">
    <property type="entry name" value="Riboflavin_synthase-like_b-brl"/>
</dbReference>
<comment type="catalytic activity">
    <reaction evidence="10 11">
        <text>2 oxidized [cytochrome P450] + NADPH = 2 reduced [cytochrome P450] + NADP(+) + H(+)</text>
        <dbReference type="Rhea" id="RHEA:24040"/>
        <dbReference type="Rhea" id="RHEA-COMP:14627"/>
        <dbReference type="Rhea" id="RHEA-COMP:14628"/>
        <dbReference type="ChEBI" id="CHEBI:15378"/>
        <dbReference type="ChEBI" id="CHEBI:55376"/>
        <dbReference type="ChEBI" id="CHEBI:57783"/>
        <dbReference type="ChEBI" id="CHEBI:58349"/>
        <dbReference type="ChEBI" id="CHEBI:60344"/>
        <dbReference type="EC" id="1.6.2.4"/>
    </reaction>
</comment>
<dbReference type="PIRSF" id="PIRSF000208">
    <property type="entry name" value="P450R"/>
    <property type="match status" value="1"/>
</dbReference>
<dbReference type="GO" id="GO:0005829">
    <property type="term" value="C:cytosol"/>
    <property type="evidence" value="ECO:0007669"/>
    <property type="project" value="TreeGrafter"/>
</dbReference>
<dbReference type="InterPro" id="IPR001094">
    <property type="entry name" value="Flavdoxin-like"/>
</dbReference>
<dbReference type="GO" id="GO:0050661">
    <property type="term" value="F:NADP binding"/>
    <property type="evidence" value="ECO:0007669"/>
    <property type="project" value="UniProtKB-UniRule"/>
</dbReference>
<dbReference type="PRINTS" id="PR00371">
    <property type="entry name" value="FPNCR"/>
</dbReference>
<dbReference type="GO" id="GO:0005789">
    <property type="term" value="C:endoplasmic reticulum membrane"/>
    <property type="evidence" value="ECO:0007669"/>
    <property type="project" value="UniProtKB-SubCell"/>
</dbReference>
<feature type="transmembrane region" description="Helical" evidence="10">
    <location>
        <begin position="6"/>
        <end position="28"/>
    </location>
</feature>
<feature type="binding site" evidence="10">
    <location>
        <begin position="168"/>
        <end position="177"/>
    </location>
    <ligand>
        <name>FMN</name>
        <dbReference type="ChEBI" id="CHEBI:58210"/>
    </ligand>
</feature>
<keyword evidence="6 10" id="KW-0521">NADP</keyword>
<evidence type="ECO:0000256" key="2">
    <source>
        <dbReference type="ARBA" id="ARBA00022643"/>
    </source>
</evidence>
<dbReference type="SUPFAM" id="SSF52343">
    <property type="entry name" value="Ferredoxin reductase-like, C-terminal NADP-linked domain"/>
    <property type="match status" value="1"/>
</dbReference>
<comment type="similarity">
    <text evidence="10">Belongs to the NADPH--cytochrome P450 reductase family.</text>
</comment>
<evidence type="ECO:0000256" key="3">
    <source>
        <dbReference type="ARBA" id="ARBA00022692"/>
    </source>
</evidence>
<feature type="binding site" evidence="10">
    <location>
        <begin position="467"/>
        <end position="469"/>
    </location>
    <ligand>
        <name>FAD</name>
        <dbReference type="ChEBI" id="CHEBI:57692"/>
    </ligand>
</feature>
<comment type="cofactor">
    <cofactor evidence="10">
        <name>FAD</name>
        <dbReference type="ChEBI" id="CHEBI:57692"/>
    </cofactor>
    <text evidence="10">Binds 1 FAD per monomer.</text>
</comment>
<comment type="cofactor">
    <cofactor evidence="10">
        <name>FMN</name>
        <dbReference type="ChEBI" id="CHEBI:58210"/>
    </cofactor>
    <text evidence="10">Binds 1 FMN per monomer.</text>
</comment>
<dbReference type="GO" id="GO:0009725">
    <property type="term" value="P:response to hormone"/>
    <property type="evidence" value="ECO:0007669"/>
    <property type="project" value="TreeGrafter"/>
</dbReference>
<dbReference type="CDD" id="cd06204">
    <property type="entry name" value="CYPOR"/>
    <property type="match status" value="1"/>
</dbReference>
<keyword evidence="4 10" id="KW-0256">Endoplasmic reticulum</keyword>
<feature type="binding site" evidence="10">
    <location>
        <position position="632"/>
    </location>
    <ligand>
        <name>NADP(+)</name>
        <dbReference type="ChEBI" id="CHEBI:58349"/>
    </ligand>
</feature>
<evidence type="ECO:0000256" key="7">
    <source>
        <dbReference type="ARBA" id="ARBA00022989"/>
    </source>
</evidence>
<evidence type="ECO:0000256" key="9">
    <source>
        <dbReference type="ARBA" id="ARBA00023136"/>
    </source>
</evidence>
<dbReference type="Gene3D" id="3.40.50.360">
    <property type="match status" value="1"/>
</dbReference>
<evidence type="ECO:0000256" key="8">
    <source>
        <dbReference type="ARBA" id="ARBA00023002"/>
    </source>
</evidence>
<dbReference type="InterPro" id="IPR023173">
    <property type="entry name" value="NADPH_Cyt_P450_Rdtase_alpha"/>
</dbReference>
<feature type="binding site" evidence="10">
    <location>
        <position position="670"/>
    </location>
    <ligand>
        <name>FAD</name>
        <dbReference type="ChEBI" id="CHEBI:57692"/>
    </ligand>
</feature>
<keyword evidence="3 10" id="KW-0812">Transmembrane</keyword>
<keyword evidence="5 10" id="KW-0274">FAD</keyword>
<evidence type="ECO:0000313" key="15">
    <source>
        <dbReference type="Proteomes" id="UP000549394"/>
    </source>
</evidence>
<evidence type="ECO:0000256" key="5">
    <source>
        <dbReference type="ARBA" id="ARBA00022827"/>
    </source>
</evidence>
<dbReference type="InterPro" id="IPR003097">
    <property type="entry name" value="CysJ-like_FAD-binding"/>
</dbReference>
<evidence type="ECO:0000256" key="11">
    <source>
        <dbReference type="PIRNR" id="PIRNR000208"/>
    </source>
</evidence>
<keyword evidence="9 10" id="KW-0472">Membrane</keyword>
<dbReference type="Gene3D" id="1.20.990.10">
    <property type="entry name" value="NADPH-cytochrome p450 Reductase, Chain A, domain 3"/>
    <property type="match status" value="1"/>
</dbReference>
<feature type="domain" description="Flavodoxin-like" evidence="12">
    <location>
        <begin position="73"/>
        <end position="219"/>
    </location>
</feature>
<evidence type="ECO:0000313" key="14">
    <source>
        <dbReference type="EMBL" id="CAD5117402.1"/>
    </source>
</evidence>
<sequence length="671" mass="75712">MPNETGMLGVLDIAIIGGIAGLAVYYLIFRKKKEDSSSTEIKQLTVNSSVKTNRTDSFSSSFVSKMQASGRNVIVLYGSQTGTAEEFSSRLAKDAVRYGMKAMVADPEECELDEISKLADINNNLIIFCMATYGEGDPTDNAQELFEWLNDNGGGVELNDVNYAVFGLGNKTYEHYNAMGKLVDEKLQEMGATRVVELGLGDDDCNIEEDFVSWKEKLWPAVCERFNIDATASDISVRQYAVTEFTDTPEQKVFKGEPARLGSLKNQKPPFDQKNPFLAKIITNRELHNGGDRSCMHVEVDIEGSKLRYESGDHIAIYATNDSFLVDGIGKRLKIDLDTVFSLTNVDEDASKKYPFPCPTTYRTALTHYLDITSPLRTNVLKDLAEYAKDEEEKKQLLLMASSSNEGKELYNNWILKDHRHILAVLEDMPSLEPAIDHLCEILSRLQPRYYSISSSPKLHPTAVHITAVLVDWTTPTNRNQKGVATWYLKNKIPMENLQPTAPVFIRKSQFRLPFKPSTPVIMVGPGTGIAPFRGFIQDRAAQKRAGKPTGEMVLYFGCRHRAEDYLYEDELKEFVEEGVLSKLHVAFSRDQKDKIYVQHLLRENKQEVARLLRKESAHIYVCGDAKHMAHDVDLALQEALEAEENWTSQQAQDFLKTLRSRGRYSCDVWS</sequence>
<comment type="caution">
    <text evidence="10">Lacks conserved residue(s) required for the propagation of feature annotation.</text>
</comment>
<evidence type="ECO:0000256" key="4">
    <source>
        <dbReference type="ARBA" id="ARBA00022824"/>
    </source>
</evidence>
<dbReference type="Pfam" id="PF00667">
    <property type="entry name" value="FAD_binding_1"/>
    <property type="match status" value="1"/>
</dbReference>
<dbReference type="GO" id="GO:0010181">
    <property type="term" value="F:FMN binding"/>
    <property type="evidence" value="ECO:0007669"/>
    <property type="project" value="UniProtKB-UniRule"/>
</dbReference>
<dbReference type="PROSITE" id="PS50902">
    <property type="entry name" value="FLAVODOXIN_LIKE"/>
    <property type="match status" value="1"/>
</dbReference>
<dbReference type="HAMAP" id="MF_03212">
    <property type="entry name" value="NCPR"/>
    <property type="match status" value="1"/>
</dbReference>
<dbReference type="AlphaFoldDB" id="A0A7I8VNX3"/>
<comment type="caution">
    <text evidence="14">The sequence shown here is derived from an EMBL/GenBank/DDBJ whole genome shotgun (WGS) entry which is preliminary data.</text>
</comment>
<evidence type="ECO:0000259" key="13">
    <source>
        <dbReference type="PROSITE" id="PS51384"/>
    </source>
</evidence>
<dbReference type="InterPro" id="IPR023208">
    <property type="entry name" value="P450R"/>
</dbReference>
<dbReference type="SUPFAM" id="SSF52218">
    <property type="entry name" value="Flavoproteins"/>
    <property type="match status" value="1"/>
</dbReference>
<comment type="similarity">
    <text evidence="10 11">In the C-terminal section; belongs to the flavoprotein pyridine nucleotide cytochrome reductase family.</text>
</comment>
<accession>A0A7I8VNX3</accession>
<dbReference type="PANTHER" id="PTHR19384:SF17">
    <property type="entry name" value="NADPH--CYTOCHROME P450 REDUCTASE"/>
    <property type="match status" value="1"/>
</dbReference>